<accession>A0A0J6Y2Z0</accession>
<name>A0A0J6Y2Z0_COCIT</name>
<dbReference type="STRING" id="404692.A0A0J6Y2Z0"/>
<reference evidence="2" key="1">
    <citation type="journal article" date="2010" name="Genome Res.">
        <title>Population genomic sequencing of Coccidioides fungi reveals recent hybridization and transposon control.</title>
        <authorList>
            <person name="Neafsey D.E."/>
            <person name="Barker B.M."/>
            <person name="Sharpton T.J."/>
            <person name="Stajich J.E."/>
            <person name="Park D.J."/>
            <person name="Whiston E."/>
            <person name="Hung C.-Y."/>
            <person name="McMahan C."/>
            <person name="White J."/>
            <person name="Sykes S."/>
            <person name="Heiman D."/>
            <person name="Young S."/>
            <person name="Zeng Q."/>
            <person name="Abouelleil A."/>
            <person name="Aftuck L."/>
            <person name="Bessette D."/>
            <person name="Brown A."/>
            <person name="FitzGerald M."/>
            <person name="Lui A."/>
            <person name="Macdonald J.P."/>
            <person name="Priest M."/>
            <person name="Orbach M.J."/>
            <person name="Galgiani J.N."/>
            <person name="Kirkland T.N."/>
            <person name="Cole G.T."/>
            <person name="Birren B.W."/>
            <person name="Henn M.R."/>
            <person name="Taylor J.W."/>
            <person name="Rounsley S.D."/>
        </authorList>
    </citation>
    <scope>NUCLEOTIDE SEQUENCE [LARGE SCALE GENOMIC DNA]</scope>
    <source>
        <strain evidence="2">RMSCC 2394</strain>
    </source>
</reference>
<evidence type="ECO:0000313" key="2">
    <source>
        <dbReference type="Proteomes" id="UP000054565"/>
    </source>
</evidence>
<dbReference type="AlphaFoldDB" id="A0A0J6Y2Z0"/>
<evidence type="ECO:0000313" key="1">
    <source>
        <dbReference type="EMBL" id="KMP02090.1"/>
    </source>
</evidence>
<dbReference type="EMBL" id="DS028093">
    <property type="protein sequence ID" value="KMP02090.1"/>
    <property type="molecule type" value="Genomic_DNA"/>
</dbReference>
<dbReference type="OrthoDB" id="4201710at2759"/>
<proteinExistence type="predicted"/>
<gene>
    <name evidence="1" type="ORF">CIRG_02229</name>
</gene>
<dbReference type="Proteomes" id="UP000054565">
    <property type="component" value="Unassembled WGS sequence"/>
</dbReference>
<organism evidence="1 2">
    <name type="scientific">Coccidioides immitis RMSCC 2394</name>
    <dbReference type="NCBI Taxonomy" id="404692"/>
    <lineage>
        <taxon>Eukaryota</taxon>
        <taxon>Fungi</taxon>
        <taxon>Dikarya</taxon>
        <taxon>Ascomycota</taxon>
        <taxon>Pezizomycotina</taxon>
        <taxon>Eurotiomycetes</taxon>
        <taxon>Eurotiomycetidae</taxon>
        <taxon>Onygenales</taxon>
        <taxon>Onygenaceae</taxon>
        <taxon>Coccidioides</taxon>
    </lineage>
</organism>
<sequence length="83" mass="9338">MATKGRIFLAYPGDLTVSVTHDYFQNMFNGACAESCGDSISLKEDNIKSMELWFRLFHSTLSQVPDHEVSIAQVWHMIVAGDK</sequence>
<protein>
    <submittedName>
        <fullName evidence="1">Uncharacterized protein</fullName>
    </submittedName>
</protein>